<feature type="region of interest" description="Disordered" evidence="2">
    <location>
        <begin position="467"/>
        <end position="489"/>
    </location>
</feature>
<evidence type="ECO:0000313" key="5">
    <source>
        <dbReference type="Proteomes" id="UP000037923"/>
    </source>
</evidence>
<feature type="compositionally biased region" description="Low complexity" evidence="2">
    <location>
        <begin position="256"/>
        <end position="268"/>
    </location>
</feature>
<dbReference type="Proteomes" id="UP000037923">
    <property type="component" value="Unassembled WGS sequence"/>
</dbReference>
<gene>
    <name evidence="4" type="ORF">ABB37_02135</name>
</gene>
<comment type="caution">
    <text evidence="4">The sequence shown here is derived from an EMBL/GenBank/DDBJ whole genome shotgun (WGS) entry which is preliminary data.</text>
</comment>
<dbReference type="Pfam" id="PF00076">
    <property type="entry name" value="RRM_1"/>
    <property type="match status" value="1"/>
</dbReference>
<dbReference type="AlphaFoldDB" id="A0A0N0DYE3"/>
<evidence type="ECO:0000256" key="1">
    <source>
        <dbReference type="PROSITE-ProRule" id="PRU00176"/>
    </source>
</evidence>
<keyword evidence="5" id="KW-1185">Reference proteome</keyword>
<accession>A0A0N0DYE3</accession>
<name>A0A0N0DYE3_LEPPY</name>
<feature type="compositionally biased region" description="Low complexity" evidence="2">
    <location>
        <begin position="93"/>
        <end position="102"/>
    </location>
</feature>
<evidence type="ECO:0000259" key="3">
    <source>
        <dbReference type="PROSITE" id="PS50102"/>
    </source>
</evidence>
<dbReference type="OrthoDB" id="267639at2759"/>
<protein>
    <submittedName>
        <fullName evidence="4">Putative RNA-binding protein</fullName>
    </submittedName>
</protein>
<keyword evidence="1" id="KW-0694">RNA-binding</keyword>
<dbReference type="GeneID" id="26902430"/>
<dbReference type="Gene3D" id="3.30.70.330">
    <property type="match status" value="1"/>
</dbReference>
<sequence length="607" mass="61988">MSAAPALKTSEHDFILPLPSAESNSLSHTDVAPHVSGSHGDHLSRPLTDALHNATASVGHGMSEHQPPPSTKTTTATATTAVTAAAVMAAPTSPTPSLAASAGKSIPPQTRSPSPPVEVTDDEDINKNQNVRRNVYISGIPPAFRSEEFRHLCMQFGRVEAAKLCVDNRNSPTKAYGFALYYSMESAAAAIRGLNGSFLQGRAVQARLADSHATPQPLGDEGSAARTTLPPPSHYHLHRNEPRDGRGGTSAHRNGRNNAILNSNNSMNVRRGVSPAGVAATSSPGMQGGLPTPPYTAIPAGATLLTSPVDVIANPIAAIPFDMNACYQYMAVMPSVSTPPPPITTAAAAAPMHMGTAATHASIVSPVNCSLGADGGFGAVGTPVTGSLSAGGPAAAPPKTAVLSPISVALSPPLLSSHSTESAGSVSPNAPRVAPVSANTAPMILQAQQQNVPAYASVTSPYQIAYQQQQQQLSPPFSPPHLTSSSPPSGQVAIMTTTGADGSPAFMYYPLPPANGVNGLAAAAVNGPQPASLQGVPPITAVPMAKAAVGQLPGSMMYFTVPNGAGASMMPQPTFVPMPSSPTLTASMTPNGVSANYVMPFQVLRQM</sequence>
<feature type="region of interest" description="Disordered" evidence="2">
    <location>
        <begin position="93"/>
        <end position="125"/>
    </location>
</feature>
<feature type="region of interest" description="Disordered" evidence="2">
    <location>
        <begin position="209"/>
        <end position="287"/>
    </location>
</feature>
<dbReference type="EMBL" id="LGTL01000003">
    <property type="protein sequence ID" value="KPA83991.1"/>
    <property type="molecule type" value="Genomic_DNA"/>
</dbReference>
<dbReference type="PANTHER" id="PTHR48037:SF1">
    <property type="entry name" value="RRM DOMAIN-CONTAINING PROTEIN"/>
    <property type="match status" value="1"/>
</dbReference>
<dbReference type="InterPro" id="IPR035979">
    <property type="entry name" value="RBD_domain_sf"/>
</dbReference>
<dbReference type="InterPro" id="IPR000504">
    <property type="entry name" value="RRM_dom"/>
</dbReference>
<feature type="domain" description="RRM" evidence="3">
    <location>
        <begin position="133"/>
        <end position="211"/>
    </location>
</feature>
<dbReference type="SUPFAM" id="SSF54928">
    <property type="entry name" value="RNA-binding domain, RBD"/>
    <property type="match status" value="1"/>
</dbReference>
<dbReference type="PROSITE" id="PS50102">
    <property type="entry name" value="RRM"/>
    <property type="match status" value="1"/>
</dbReference>
<dbReference type="VEuPathDB" id="TriTrypDB:LpyrH10_03_2860"/>
<reference evidence="4 5" key="1">
    <citation type="submission" date="2015-07" db="EMBL/GenBank/DDBJ databases">
        <title>High-quality genome of monoxenous trypanosomatid Leptomonas pyrrhocoris.</title>
        <authorList>
            <person name="Flegontov P."/>
            <person name="Butenko A."/>
            <person name="Firsov S."/>
            <person name="Vlcek C."/>
            <person name="Logacheva M.D."/>
            <person name="Field M."/>
            <person name="Filatov D."/>
            <person name="Flegontova O."/>
            <person name="Gerasimov E."/>
            <person name="Jackson A.P."/>
            <person name="Kelly S."/>
            <person name="Opperdoes F."/>
            <person name="O'Reilly A."/>
            <person name="Votypka J."/>
            <person name="Yurchenko V."/>
            <person name="Lukes J."/>
        </authorList>
    </citation>
    <scope>NUCLEOTIDE SEQUENCE [LARGE SCALE GENOMIC DNA]</scope>
    <source>
        <strain evidence="4">H10</strain>
    </source>
</reference>
<evidence type="ECO:0000313" key="4">
    <source>
        <dbReference type="EMBL" id="KPA83991.1"/>
    </source>
</evidence>
<dbReference type="PANTHER" id="PTHR48037">
    <property type="entry name" value="ATPASE E1"/>
    <property type="match status" value="1"/>
</dbReference>
<dbReference type="GO" id="GO:0003723">
    <property type="term" value="F:RNA binding"/>
    <property type="evidence" value="ECO:0007669"/>
    <property type="project" value="UniProtKB-UniRule"/>
</dbReference>
<feature type="region of interest" description="Disordered" evidence="2">
    <location>
        <begin position="1"/>
        <end position="46"/>
    </location>
</feature>
<proteinExistence type="predicted"/>
<dbReference type="OMA" id="VIFCICE"/>
<organism evidence="4 5">
    <name type="scientific">Leptomonas pyrrhocoris</name>
    <name type="common">Firebug parasite</name>
    <dbReference type="NCBI Taxonomy" id="157538"/>
    <lineage>
        <taxon>Eukaryota</taxon>
        <taxon>Discoba</taxon>
        <taxon>Euglenozoa</taxon>
        <taxon>Kinetoplastea</taxon>
        <taxon>Metakinetoplastina</taxon>
        <taxon>Trypanosomatida</taxon>
        <taxon>Trypanosomatidae</taxon>
        <taxon>Leishmaniinae</taxon>
        <taxon>Leptomonas</taxon>
    </lineage>
</organism>
<dbReference type="RefSeq" id="XP_015662430.1">
    <property type="nucleotide sequence ID" value="XM_015798952.1"/>
</dbReference>
<dbReference type="InterPro" id="IPR012677">
    <property type="entry name" value="Nucleotide-bd_a/b_plait_sf"/>
</dbReference>
<evidence type="ECO:0000256" key="2">
    <source>
        <dbReference type="SAM" id="MobiDB-lite"/>
    </source>
</evidence>
<dbReference type="SMART" id="SM00360">
    <property type="entry name" value="RRM"/>
    <property type="match status" value="1"/>
</dbReference>